<gene>
    <name evidence="3" type="primary">Acey_s0042.g538</name>
    <name evidence="3" type="ORF">Y032_0042g538</name>
</gene>
<reference evidence="4" key="1">
    <citation type="journal article" date="2015" name="Nat. Genet.">
        <title>The genome and transcriptome of the zoonotic hookworm Ancylostoma ceylanicum identify infection-specific gene families.</title>
        <authorList>
            <person name="Schwarz E.M."/>
            <person name="Hu Y."/>
            <person name="Antoshechkin I."/>
            <person name="Miller M.M."/>
            <person name="Sternberg P.W."/>
            <person name="Aroian R.V."/>
        </authorList>
    </citation>
    <scope>NUCLEOTIDE SEQUENCE</scope>
    <source>
        <strain evidence="4">HY135</strain>
    </source>
</reference>
<feature type="region of interest" description="Disordered" evidence="1">
    <location>
        <begin position="266"/>
        <end position="357"/>
    </location>
</feature>
<dbReference type="OrthoDB" id="5860359at2759"/>
<dbReference type="Pfam" id="PF10545">
    <property type="entry name" value="MADF_DNA_bdg"/>
    <property type="match status" value="1"/>
</dbReference>
<dbReference type="InterPro" id="IPR006578">
    <property type="entry name" value="MADF-dom"/>
</dbReference>
<evidence type="ECO:0000256" key="1">
    <source>
        <dbReference type="SAM" id="MobiDB-lite"/>
    </source>
</evidence>
<evidence type="ECO:0000313" key="3">
    <source>
        <dbReference type="EMBL" id="EYC13803.1"/>
    </source>
</evidence>
<proteinExistence type="predicted"/>
<dbReference type="Gene3D" id="1.10.10.60">
    <property type="entry name" value="Homeodomain-like"/>
    <property type="match status" value="1"/>
</dbReference>
<dbReference type="PANTHER" id="PTHR12243:SF67">
    <property type="entry name" value="COREPRESSOR OF PANGOLIN, ISOFORM A-RELATED"/>
    <property type="match status" value="1"/>
</dbReference>
<feature type="region of interest" description="Disordered" evidence="1">
    <location>
        <begin position="43"/>
        <end position="74"/>
    </location>
</feature>
<evidence type="ECO:0000259" key="2">
    <source>
        <dbReference type="PROSITE" id="PS51029"/>
    </source>
</evidence>
<dbReference type="InterPro" id="IPR039353">
    <property type="entry name" value="TF_Adf1"/>
</dbReference>
<accession>A0A016UGQ2</accession>
<evidence type="ECO:0000313" key="4">
    <source>
        <dbReference type="Proteomes" id="UP000024635"/>
    </source>
</evidence>
<organism evidence="3 4">
    <name type="scientific">Ancylostoma ceylanicum</name>
    <dbReference type="NCBI Taxonomy" id="53326"/>
    <lineage>
        <taxon>Eukaryota</taxon>
        <taxon>Metazoa</taxon>
        <taxon>Ecdysozoa</taxon>
        <taxon>Nematoda</taxon>
        <taxon>Chromadorea</taxon>
        <taxon>Rhabditida</taxon>
        <taxon>Rhabditina</taxon>
        <taxon>Rhabditomorpha</taxon>
        <taxon>Strongyloidea</taxon>
        <taxon>Ancylostomatidae</taxon>
        <taxon>Ancylostomatinae</taxon>
        <taxon>Ancylostoma</taxon>
    </lineage>
</organism>
<feature type="compositionally biased region" description="Low complexity" evidence="1">
    <location>
        <begin position="43"/>
        <end position="57"/>
    </location>
</feature>
<dbReference type="AlphaFoldDB" id="A0A016UGQ2"/>
<feature type="compositionally biased region" description="Low complexity" evidence="1">
    <location>
        <begin position="282"/>
        <end position="291"/>
    </location>
</feature>
<name>A0A016UGQ2_9BILA</name>
<feature type="domain" description="MADF" evidence="2">
    <location>
        <begin position="95"/>
        <end position="182"/>
    </location>
</feature>
<sequence length="392" mass="43384">MKALASNGSSVYYSYFSRIGRIAHSNSGNDVYRLPRHIDSHLLSSPLSPKSPHSSRPCGGGRRPSRSPRSPAKSALQDFQLVASQVPMSYPAKILLIKLVKQHEALWNTRSADYSRADIKTQAWEDISARMAANGFESKVGRLKVMWKNLRDQWKRNLSLKMPPEREWYFQKRINFLADTYEGGELAHCPHGPGGSPDIHEAPDDSLYDVKTDGYDDLENGFAIEGSSLMGDCSPVTIREAKSEMQEDGRPCGPTLVTVLEENAHRGRISSHRSSPAPAPTPTTTSSSAPPLKRLRMEARNEAASTPKQRENSNGSGTSSKYPQTDKQSAKTPKDASNGLARLSASGAKQQQPTDKFDKYAAFVATTLREMSEVEAKKRMKEMTMLLLEDLE</sequence>
<dbReference type="PANTHER" id="PTHR12243">
    <property type="entry name" value="MADF DOMAIN TRANSCRIPTION FACTOR"/>
    <property type="match status" value="1"/>
</dbReference>
<feature type="compositionally biased region" description="Polar residues" evidence="1">
    <location>
        <begin position="303"/>
        <end position="327"/>
    </location>
</feature>
<comment type="caution">
    <text evidence="3">The sequence shown here is derived from an EMBL/GenBank/DDBJ whole genome shotgun (WGS) entry which is preliminary data.</text>
</comment>
<dbReference type="PROSITE" id="PS51029">
    <property type="entry name" value="MADF"/>
    <property type="match status" value="1"/>
</dbReference>
<dbReference type="EMBL" id="JARK01001378">
    <property type="protein sequence ID" value="EYC13803.1"/>
    <property type="molecule type" value="Genomic_DNA"/>
</dbReference>
<dbReference type="SMART" id="SM00595">
    <property type="entry name" value="MADF"/>
    <property type="match status" value="1"/>
</dbReference>
<keyword evidence="4" id="KW-1185">Reference proteome</keyword>
<dbReference type="GO" id="GO:0005667">
    <property type="term" value="C:transcription regulator complex"/>
    <property type="evidence" value="ECO:0007669"/>
    <property type="project" value="TreeGrafter"/>
</dbReference>
<dbReference type="GO" id="GO:0006357">
    <property type="term" value="P:regulation of transcription by RNA polymerase II"/>
    <property type="evidence" value="ECO:0007669"/>
    <property type="project" value="TreeGrafter"/>
</dbReference>
<dbReference type="GO" id="GO:0005634">
    <property type="term" value="C:nucleus"/>
    <property type="evidence" value="ECO:0007669"/>
    <property type="project" value="TreeGrafter"/>
</dbReference>
<protein>
    <recommendedName>
        <fullName evidence="2">MADF domain-containing protein</fullName>
    </recommendedName>
</protein>
<dbReference type="Proteomes" id="UP000024635">
    <property type="component" value="Unassembled WGS sequence"/>
</dbReference>